<evidence type="ECO:0000256" key="4">
    <source>
        <dbReference type="ARBA" id="ARBA00022605"/>
    </source>
</evidence>
<dbReference type="PROSITE" id="PS01298">
    <property type="entry name" value="DAPB"/>
    <property type="match status" value="1"/>
</dbReference>
<dbReference type="NCBIfam" id="TIGR00036">
    <property type="entry name" value="dapB"/>
    <property type="match status" value="1"/>
</dbReference>
<dbReference type="PANTHER" id="PTHR20836:SF0">
    <property type="entry name" value="4-HYDROXY-TETRAHYDRODIPICOLINATE REDUCTASE 1, CHLOROPLASTIC-RELATED"/>
    <property type="match status" value="1"/>
</dbReference>
<evidence type="ECO:0000256" key="8">
    <source>
        <dbReference type="ARBA" id="ARBA00023027"/>
    </source>
</evidence>
<keyword evidence="4 14" id="KW-0028">Amino-acid biosynthesis</keyword>
<dbReference type="PIRSF" id="PIRSF000161">
    <property type="entry name" value="DHPR"/>
    <property type="match status" value="1"/>
</dbReference>
<evidence type="ECO:0000256" key="13">
    <source>
        <dbReference type="ARBA" id="ARBA00049396"/>
    </source>
</evidence>
<name>A9IGA9_BORPD</name>
<dbReference type="InterPro" id="IPR036291">
    <property type="entry name" value="NAD(P)-bd_dom_sf"/>
</dbReference>
<dbReference type="GO" id="GO:0050661">
    <property type="term" value="F:NADP binding"/>
    <property type="evidence" value="ECO:0007669"/>
    <property type="project" value="UniProtKB-UniRule"/>
</dbReference>
<keyword evidence="3 14" id="KW-0963">Cytoplasm</keyword>
<dbReference type="AlphaFoldDB" id="A9IGA9"/>
<comment type="catalytic activity">
    <reaction evidence="12 14">
        <text>(S)-2,3,4,5-tetrahydrodipicolinate + NADP(+) + H2O = (2S,4S)-4-hydroxy-2,3,4,5-tetrahydrodipicolinate + NADPH + H(+)</text>
        <dbReference type="Rhea" id="RHEA:35331"/>
        <dbReference type="ChEBI" id="CHEBI:15377"/>
        <dbReference type="ChEBI" id="CHEBI:15378"/>
        <dbReference type="ChEBI" id="CHEBI:16845"/>
        <dbReference type="ChEBI" id="CHEBI:57783"/>
        <dbReference type="ChEBI" id="CHEBI:58349"/>
        <dbReference type="ChEBI" id="CHEBI:67139"/>
        <dbReference type="EC" id="1.17.1.8"/>
    </reaction>
</comment>
<dbReference type="EC" id="1.17.1.8" evidence="11 14"/>
<evidence type="ECO:0000259" key="16">
    <source>
        <dbReference type="Pfam" id="PF05173"/>
    </source>
</evidence>
<sequence>MRIAIAGAGGRMGRMLIEAVLNSPDLQLAVALCRAGSTAKGQDAGAFLGRDTGVIVTDQLDALAQADCLIDFTRPDSTLHHLQACVRHGTRMVIGTTGFDDNGRAAIEVAAQKIAIVFAPNMSVGVNATLKLLEVAARILNSGYDVEVFEAHHRNKVDAPSGTALKMGETVASAWNVALPDVATWTRHGDTGVRKPGTIGFSVVRGGDIVGDHTVYFCGTGERIEITHRSSSRATYAEGALRAARFLQGRHNGLFDMQAVLGL</sequence>
<accession>A9IGA9</accession>
<comment type="caution">
    <text evidence="14">Was originally thought to be a dihydrodipicolinate reductase (DHDPR), catalyzing the conversion of dihydrodipicolinate to tetrahydrodipicolinate. However, it was shown in E.coli that the substrate of the enzymatic reaction is not dihydrodipicolinate (DHDP) but in fact (2S,4S)-4-hydroxy-2,3,4,5-tetrahydrodipicolinic acid (HTPA), the product released by the DapA-catalyzed reaction.</text>
</comment>
<keyword evidence="8 14" id="KW-0520">NAD</keyword>
<evidence type="ECO:0000256" key="10">
    <source>
        <dbReference type="ARBA" id="ARBA00037922"/>
    </source>
</evidence>
<feature type="binding site" evidence="14">
    <location>
        <begin position="7"/>
        <end position="12"/>
    </location>
    <ligand>
        <name>NAD(+)</name>
        <dbReference type="ChEBI" id="CHEBI:57540"/>
    </ligand>
</feature>
<keyword evidence="5 14" id="KW-0521">NADP</keyword>
<evidence type="ECO:0000256" key="11">
    <source>
        <dbReference type="ARBA" id="ARBA00038983"/>
    </source>
</evidence>
<evidence type="ECO:0000256" key="3">
    <source>
        <dbReference type="ARBA" id="ARBA00022490"/>
    </source>
</evidence>
<feature type="binding site" evidence="14">
    <location>
        <begin position="95"/>
        <end position="97"/>
    </location>
    <ligand>
        <name>NAD(+)</name>
        <dbReference type="ChEBI" id="CHEBI:57540"/>
    </ligand>
</feature>
<evidence type="ECO:0000259" key="15">
    <source>
        <dbReference type="Pfam" id="PF01113"/>
    </source>
</evidence>
<organism evidence="17 18">
    <name type="scientific">Bordetella petrii (strain ATCC BAA-461 / DSM 12804 / CCUG 43448 / CIP 107267 / Se-1111R)</name>
    <dbReference type="NCBI Taxonomy" id="340100"/>
    <lineage>
        <taxon>Bacteria</taxon>
        <taxon>Pseudomonadati</taxon>
        <taxon>Pseudomonadota</taxon>
        <taxon>Betaproteobacteria</taxon>
        <taxon>Burkholderiales</taxon>
        <taxon>Alcaligenaceae</taxon>
        <taxon>Bordetella</taxon>
    </lineage>
</organism>
<comment type="similarity">
    <text evidence="2 14">Belongs to the DapB family.</text>
</comment>
<evidence type="ECO:0000256" key="14">
    <source>
        <dbReference type="HAMAP-Rule" id="MF_00102"/>
    </source>
</evidence>
<dbReference type="InterPro" id="IPR023940">
    <property type="entry name" value="DHDPR_bac"/>
</dbReference>
<comment type="subunit">
    <text evidence="14">Homotetramer.</text>
</comment>
<keyword evidence="7 14" id="KW-0560">Oxidoreductase</keyword>
<dbReference type="UniPathway" id="UPA00034">
    <property type="reaction ID" value="UER00018"/>
</dbReference>
<dbReference type="InterPro" id="IPR022664">
    <property type="entry name" value="DapB_N_CS"/>
</dbReference>
<feature type="active site" description="Proton donor" evidence="14">
    <location>
        <position position="156"/>
    </location>
</feature>
<dbReference type="InterPro" id="IPR022663">
    <property type="entry name" value="DapB_C"/>
</dbReference>
<dbReference type="KEGG" id="bpt:Bpet1547"/>
<comment type="function">
    <text evidence="14">Catalyzes the conversion of 4-hydroxy-tetrahydrodipicolinate (HTPA) to tetrahydrodipicolinate.</text>
</comment>
<feature type="domain" description="Dihydrodipicolinate reductase N-terminal" evidence="15">
    <location>
        <begin position="1"/>
        <end position="122"/>
    </location>
</feature>
<comment type="subcellular location">
    <subcellularLocation>
        <location evidence="1 14">Cytoplasm</location>
    </subcellularLocation>
</comment>
<feature type="binding site" evidence="14">
    <location>
        <position position="153"/>
    </location>
    <ligand>
        <name>(S)-2,3,4,5-tetrahydrodipicolinate</name>
        <dbReference type="ChEBI" id="CHEBI:16845"/>
    </ligand>
</feature>
<dbReference type="SUPFAM" id="SSF55347">
    <property type="entry name" value="Glyceraldehyde-3-phosphate dehydrogenase-like, C-terminal domain"/>
    <property type="match status" value="1"/>
</dbReference>
<comment type="caution">
    <text evidence="14">Lacks conserved residue(s) required for the propagation of feature annotation.</text>
</comment>
<dbReference type="PANTHER" id="PTHR20836">
    <property type="entry name" value="DIHYDRODIPICOLINATE REDUCTASE"/>
    <property type="match status" value="1"/>
</dbReference>
<feature type="domain" description="Dihydrodipicolinate reductase C-terminal" evidence="16">
    <location>
        <begin position="125"/>
        <end position="261"/>
    </location>
</feature>
<dbReference type="GO" id="GO:0005829">
    <property type="term" value="C:cytosol"/>
    <property type="evidence" value="ECO:0007669"/>
    <property type="project" value="TreeGrafter"/>
</dbReference>
<dbReference type="GO" id="GO:0051287">
    <property type="term" value="F:NAD binding"/>
    <property type="evidence" value="ECO:0007669"/>
    <property type="project" value="UniProtKB-UniRule"/>
</dbReference>
<evidence type="ECO:0000256" key="5">
    <source>
        <dbReference type="ARBA" id="ARBA00022857"/>
    </source>
</evidence>
<feature type="binding site" evidence="14">
    <location>
        <begin position="162"/>
        <end position="163"/>
    </location>
    <ligand>
        <name>(S)-2,3,4,5-tetrahydrodipicolinate</name>
        <dbReference type="ChEBI" id="CHEBI:16845"/>
    </ligand>
</feature>
<dbReference type="GO" id="GO:0008839">
    <property type="term" value="F:4-hydroxy-tetrahydrodipicolinate reductase"/>
    <property type="evidence" value="ECO:0007669"/>
    <property type="project" value="UniProtKB-UniRule"/>
</dbReference>
<dbReference type="CDD" id="cd02274">
    <property type="entry name" value="DHDPR_N"/>
    <property type="match status" value="1"/>
</dbReference>
<dbReference type="EMBL" id="AM902716">
    <property type="protein sequence ID" value="CAP41886.1"/>
    <property type="molecule type" value="Genomic_DNA"/>
</dbReference>
<dbReference type="Pfam" id="PF01113">
    <property type="entry name" value="DapB_N"/>
    <property type="match status" value="1"/>
</dbReference>
<feature type="binding site" evidence="14">
    <location>
        <begin position="119"/>
        <end position="122"/>
    </location>
    <ligand>
        <name>NAD(+)</name>
        <dbReference type="ChEBI" id="CHEBI:57540"/>
    </ligand>
</feature>
<evidence type="ECO:0000256" key="9">
    <source>
        <dbReference type="ARBA" id="ARBA00023154"/>
    </source>
</evidence>
<dbReference type="Pfam" id="PF05173">
    <property type="entry name" value="DapB_C"/>
    <property type="match status" value="1"/>
</dbReference>
<evidence type="ECO:0000256" key="12">
    <source>
        <dbReference type="ARBA" id="ARBA00049080"/>
    </source>
</evidence>
<dbReference type="Gene3D" id="3.30.360.10">
    <property type="entry name" value="Dihydrodipicolinate Reductase, domain 2"/>
    <property type="match status" value="1"/>
</dbReference>
<evidence type="ECO:0000256" key="6">
    <source>
        <dbReference type="ARBA" id="ARBA00022915"/>
    </source>
</evidence>
<keyword evidence="18" id="KW-1185">Reference proteome</keyword>
<dbReference type="eggNOG" id="COG0289">
    <property type="taxonomic scope" value="Bacteria"/>
</dbReference>
<dbReference type="SUPFAM" id="SSF51735">
    <property type="entry name" value="NAD(P)-binding Rossmann-fold domains"/>
    <property type="match status" value="1"/>
</dbReference>
<evidence type="ECO:0000256" key="7">
    <source>
        <dbReference type="ARBA" id="ARBA00023002"/>
    </source>
</evidence>
<evidence type="ECO:0000256" key="2">
    <source>
        <dbReference type="ARBA" id="ARBA00006642"/>
    </source>
</evidence>
<protein>
    <recommendedName>
        <fullName evidence="11 14">4-hydroxy-tetrahydrodipicolinate reductase</fullName>
        <shortName evidence="14">HTPA reductase</shortName>
        <ecNumber evidence="11 14">1.17.1.8</ecNumber>
    </recommendedName>
</protein>
<evidence type="ECO:0000313" key="17">
    <source>
        <dbReference type="EMBL" id="CAP41886.1"/>
    </source>
</evidence>
<dbReference type="HAMAP" id="MF_00102">
    <property type="entry name" value="DapB"/>
    <property type="match status" value="1"/>
</dbReference>
<dbReference type="FunFam" id="3.30.360.10:FF:000004">
    <property type="entry name" value="4-hydroxy-tetrahydrodipicolinate reductase"/>
    <property type="match status" value="1"/>
</dbReference>
<keyword evidence="6 14" id="KW-0220">Diaminopimelate biosynthesis</keyword>
<feature type="binding site" evidence="14">
    <location>
        <position position="50"/>
    </location>
    <ligand>
        <name>NADP(+)</name>
        <dbReference type="ChEBI" id="CHEBI:58349"/>
    </ligand>
</feature>
<feature type="active site" description="Proton donor/acceptor" evidence="14">
    <location>
        <position position="152"/>
    </location>
</feature>
<comment type="pathway">
    <text evidence="10 14">Amino-acid biosynthesis; L-lysine biosynthesis via DAP pathway; (S)-tetrahydrodipicolinate from L-aspartate: step 4/4.</text>
</comment>
<evidence type="ECO:0000256" key="1">
    <source>
        <dbReference type="ARBA" id="ARBA00004496"/>
    </source>
</evidence>
<dbReference type="GO" id="GO:0016726">
    <property type="term" value="F:oxidoreductase activity, acting on CH or CH2 groups, NAD or NADP as acceptor"/>
    <property type="evidence" value="ECO:0007669"/>
    <property type="project" value="UniProtKB-UniRule"/>
</dbReference>
<proteinExistence type="inferred from homology"/>
<dbReference type="STRING" id="94624.Bpet1547"/>
<comment type="catalytic activity">
    <reaction evidence="13 14">
        <text>(S)-2,3,4,5-tetrahydrodipicolinate + NAD(+) + H2O = (2S,4S)-4-hydroxy-2,3,4,5-tetrahydrodipicolinate + NADH + H(+)</text>
        <dbReference type="Rhea" id="RHEA:35323"/>
        <dbReference type="ChEBI" id="CHEBI:15377"/>
        <dbReference type="ChEBI" id="CHEBI:15378"/>
        <dbReference type="ChEBI" id="CHEBI:16845"/>
        <dbReference type="ChEBI" id="CHEBI:57540"/>
        <dbReference type="ChEBI" id="CHEBI:57945"/>
        <dbReference type="ChEBI" id="CHEBI:67139"/>
        <dbReference type="EC" id="1.17.1.8"/>
    </reaction>
</comment>
<dbReference type="Proteomes" id="UP000001225">
    <property type="component" value="Chromosome"/>
</dbReference>
<gene>
    <name evidence="14 17" type="primary">dapB</name>
    <name evidence="17" type="ordered locus">Bpet1547</name>
</gene>
<evidence type="ECO:0000313" key="18">
    <source>
        <dbReference type="Proteomes" id="UP000001225"/>
    </source>
</evidence>
<dbReference type="GO" id="GO:0009089">
    <property type="term" value="P:lysine biosynthetic process via diaminopimelate"/>
    <property type="evidence" value="ECO:0007669"/>
    <property type="project" value="UniProtKB-UniRule"/>
</dbReference>
<dbReference type="GO" id="GO:0019877">
    <property type="term" value="P:diaminopimelate biosynthetic process"/>
    <property type="evidence" value="ECO:0007669"/>
    <property type="project" value="UniProtKB-UniRule"/>
</dbReference>
<dbReference type="InterPro" id="IPR000846">
    <property type="entry name" value="DapB_N"/>
</dbReference>
<keyword evidence="9 14" id="KW-0457">Lysine biosynthesis</keyword>
<dbReference type="FunFam" id="3.40.50.720:FF:000048">
    <property type="entry name" value="4-hydroxy-tetrahydrodipicolinate reductase"/>
    <property type="match status" value="1"/>
</dbReference>
<dbReference type="Gene3D" id="3.40.50.720">
    <property type="entry name" value="NAD(P)-binding Rossmann-like Domain"/>
    <property type="match status" value="1"/>
</dbReference>
<reference evidence="17 18" key="1">
    <citation type="journal article" date="2008" name="BMC Genomics">
        <title>The missing link: Bordetella petrii is endowed with both the metabolic versatility of environmental bacteria and virulence traits of pathogenic Bordetellae.</title>
        <authorList>
            <person name="Gross R."/>
            <person name="Guzman C.A."/>
            <person name="Sebaihia M."/>
            <person name="Martins Dos Santos V.A."/>
            <person name="Pieper D.H."/>
            <person name="Koebnik R."/>
            <person name="Lechner M."/>
            <person name="Bartels D."/>
            <person name="Buhrmester J."/>
            <person name="Choudhuri J.V."/>
            <person name="Ebensen T."/>
            <person name="Gaigalat L."/>
            <person name="Herrmann S."/>
            <person name="Khachane A.N."/>
            <person name="Larisch C."/>
            <person name="Link S."/>
            <person name="Linke B."/>
            <person name="Meyer F."/>
            <person name="Mormann S."/>
            <person name="Nakunst D."/>
            <person name="Rueckert C."/>
            <person name="Schneiker-Bekel S."/>
            <person name="Schulze K."/>
            <person name="Vorhoelter F.J."/>
            <person name="Yevsa T."/>
            <person name="Engle J.T."/>
            <person name="Goldman W.E."/>
            <person name="Puehler A."/>
            <person name="Goebel U.B."/>
            <person name="Goesmann A."/>
            <person name="Bloecker H."/>
            <person name="Kaiser O."/>
            <person name="Martinez-Arias R."/>
        </authorList>
    </citation>
    <scope>NUCLEOTIDE SEQUENCE [LARGE SCALE GENOMIC DNA]</scope>
    <source>
        <strain evidence="18">ATCC BAA-461 / DSM 12804 / CCUG 43448 / CIP 107267 / Se-1111R</strain>
    </source>
</reference>